<sequence length="141" mass="14972">MPGGGARFGRRLDEVELLAVAHAAHPLNQREAAISAATLGRHLRVDIQAMAPQATADGGGRAWLVTTLDAALGAVLQGLCYGWLPHHMLADPLADGRLRALRLKTGARRLVPLELDFADEEHAGPAVRMLARLLTDGVPVP</sequence>
<feature type="domain" description="LysR substrate-binding" evidence="1">
    <location>
        <begin position="10"/>
        <end position="136"/>
    </location>
</feature>
<dbReference type="Proteomes" id="UP000028302">
    <property type="component" value="Unassembled WGS sequence"/>
</dbReference>
<reference evidence="2 3" key="1">
    <citation type="submission" date="2013-03" db="EMBL/GenBank/DDBJ databases">
        <title>Salinisphaera hydrothermalis C41B8 Genome Sequencing.</title>
        <authorList>
            <person name="Li C."/>
            <person name="Lai Q."/>
            <person name="Shao Z."/>
        </authorList>
    </citation>
    <scope>NUCLEOTIDE SEQUENCE [LARGE SCALE GENOMIC DNA]</scope>
    <source>
        <strain evidence="2 3">C41B8</strain>
    </source>
</reference>
<dbReference type="InterPro" id="IPR005119">
    <property type="entry name" value="LysR_subst-bd"/>
</dbReference>
<dbReference type="Pfam" id="PF03466">
    <property type="entry name" value="LysR_substrate"/>
    <property type="match status" value="1"/>
</dbReference>
<keyword evidence="3" id="KW-1185">Reference proteome</keyword>
<proteinExistence type="predicted"/>
<dbReference type="AlphaFoldDB" id="A0A084IFX9"/>
<dbReference type="eggNOG" id="COG0583">
    <property type="taxonomic scope" value="Bacteria"/>
</dbReference>
<dbReference type="SUPFAM" id="SSF53850">
    <property type="entry name" value="Periplasmic binding protein-like II"/>
    <property type="match status" value="1"/>
</dbReference>
<evidence type="ECO:0000259" key="1">
    <source>
        <dbReference type="Pfam" id="PF03466"/>
    </source>
</evidence>
<gene>
    <name evidence="2" type="ORF">C41B8_19111</name>
</gene>
<name>A0A084IFX9_SALHC</name>
<dbReference type="STRING" id="1304275.C41B8_19111"/>
<comment type="caution">
    <text evidence="2">The sequence shown here is derived from an EMBL/GenBank/DDBJ whole genome shotgun (WGS) entry which is preliminary data.</text>
</comment>
<organism evidence="2 3">
    <name type="scientific">Salinisphaera hydrothermalis (strain C41B8)</name>
    <dbReference type="NCBI Taxonomy" id="1304275"/>
    <lineage>
        <taxon>Bacteria</taxon>
        <taxon>Pseudomonadati</taxon>
        <taxon>Pseudomonadota</taxon>
        <taxon>Gammaproteobacteria</taxon>
        <taxon>Salinisphaerales</taxon>
        <taxon>Salinisphaeraceae</taxon>
        <taxon>Salinisphaera</taxon>
    </lineage>
</organism>
<evidence type="ECO:0000313" key="2">
    <source>
        <dbReference type="EMBL" id="KEZ75613.1"/>
    </source>
</evidence>
<protein>
    <submittedName>
        <fullName evidence="2">LysR family transcriptional regulator</fullName>
    </submittedName>
</protein>
<accession>A0A084IFX9</accession>
<dbReference type="Gene3D" id="3.40.190.290">
    <property type="match status" value="1"/>
</dbReference>
<dbReference type="EMBL" id="APNK01000082">
    <property type="protein sequence ID" value="KEZ75613.1"/>
    <property type="molecule type" value="Genomic_DNA"/>
</dbReference>
<evidence type="ECO:0000313" key="3">
    <source>
        <dbReference type="Proteomes" id="UP000028302"/>
    </source>
</evidence>